<reference evidence="4" key="1">
    <citation type="submission" date="2020-09" db="EMBL/GenBank/DDBJ databases">
        <title>Comparative genome analyses of four rice-infecting Rhizoctonia solani isolates reveal extensive enrichment of homogalacturonan modification genes.</title>
        <authorList>
            <person name="Lee D.-Y."/>
            <person name="Jeon J."/>
            <person name="Kim K.-T."/>
            <person name="Cheong K."/>
            <person name="Song H."/>
            <person name="Choi G."/>
            <person name="Ko J."/>
            <person name="Opiyo S.O."/>
            <person name="Zuo S."/>
            <person name="Madhav S."/>
            <person name="Lee Y.-H."/>
            <person name="Wang G.-L."/>
        </authorList>
    </citation>
    <scope>NUCLEOTIDE SEQUENCE</scope>
    <source>
        <strain evidence="4">AG1-IA YN-7</strain>
    </source>
</reference>
<evidence type="ECO:0000256" key="2">
    <source>
        <dbReference type="SAM" id="Phobius"/>
    </source>
</evidence>
<evidence type="ECO:0000313" key="5">
    <source>
        <dbReference type="Proteomes" id="UP000650582"/>
    </source>
</evidence>
<feature type="signal peptide" evidence="3">
    <location>
        <begin position="1"/>
        <end position="23"/>
    </location>
</feature>
<name>A0A8H7H3T2_9AGAM</name>
<accession>A0A8H7H3T2</accession>
<proteinExistence type="predicted"/>
<comment type="caution">
    <text evidence="4">The sequence shown here is derived from an EMBL/GenBank/DDBJ whole genome shotgun (WGS) entry which is preliminary data.</text>
</comment>
<dbReference type="Proteomes" id="UP000650582">
    <property type="component" value="Unassembled WGS sequence"/>
</dbReference>
<dbReference type="AlphaFoldDB" id="A0A8H7H3T2"/>
<evidence type="ECO:0008006" key="6">
    <source>
        <dbReference type="Google" id="ProtNLM"/>
    </source>
</evidence>
<organism evidence="4 5">
    <name type="scientific">Rhizoctonia solani</name>
    <dbReference type="NCBI Taxonomy" id="456999"/>
    <lineage>
        <taxon>Eukaryota</taxon>
        <taxon>Fungi</taxon>
        <taxon>Dikarya</taxon>
        <taxon>Basidiomycota</taxon>
        <taxon>Agaricomycotina</taxon>
        <taxon>Agaricomycetes</taxon>
        <taxon>Cantharellales</taxon>
        <taxon>Ceratobasidiaceae</taxon>
        <taxon>Rhizoctonia</taxon>
    </lineage>
</organism>
<sequence>MQTFGRLLSVLTFLLSLGFLAQALPAAPASGLAVRQYNSPSTQSPGSGYTKPSSDSGSGVTPVQGVKTIDVVAIVNVDLTPKVQAHVAAIAEVKTVADLDLKVKALIVDIKAIIAILVGAKVNIDAEAKLKLAVAIHAMIISIVKVCATVVAKLGVSACVGIMAQLDVVIHSLILTLIVCIDGFLGLLVKLFVDVDATVVAAIKTCGLSLIAKILLNINLGVNASIN</sequence>
<evidence type="ECO:0000313" key="4">
    <source>
        <dbReference type="EMBL" id="KAF8671118.1"/>
    </source>
</evidence>
<gene>
    <name evidence="4" type="ORF">RHS04_08497</name>
</gene>
<feature type="transmembrane region" description="Helical" evidence="2">
    <location>
        <begin position="132"/>
        <end position="156"/>
    </location>
</feature>
<keyword evidence="2" id="KW-1133">Transmembrane helix</keyword>
<keyword evidence="3" id="KW-0732">Signal</keyword>
<evidence type="ECO:0000256" key="3">
    <source>
        <dbReference type="SAM" id="SignalP"/>
    </source>
</evidence>
<dbReference type="EMBL" id="JACYCC010000220">
    <property type="protein sequence ID" value="KAF8671118.1"/>
    <property type="molecule type" value="Genomic_DNA"/>
</dbReference>
<protein>
    <recommendedName>
        <fullName evidence="6">Transmembrane protein</fullName>
    </recommendedName>
</protein>
<feature type="transmembrane region" description="Helical" evidence="2">
    <location>
        <begin position="168"/>
        <end position="193"/>
    </location>
</feature>
<feature type="region of interest" description="Disordered" evidence="1">
    <location>
        <begin position="37"/>
        <end position="61"/>
    </location>
</feature>
<keyword evidence="2" id="KW-0812">Transmembrane</keyword>
<feature type="transmembrane region" description="Helical" evidence="2">
    <location>
        <begin position="199"/>
        <end position="222"/>
    </location>
</feature>
<keyword evidence="2" id="KW-0472">Membrane</keyword>
<feature type="chain" id="PRO_5034354635" description="Transmembrane protein" evidence="3">
    <location>
        <begin position="24"/>
        <end position="227"/>
    </location>
</feature>
<evidence type="ECO:0000256" key="1">
    <source>
        <dbReference type="SAM" id="MobiDB-lite"/>
    </source>
</evidence>